<dbReference type="PANTHER" id="PTHR35149">
    <property type="entry name" value="SLL5132 PROTEIN"/>
    <property type="match status" value="1"/>
</dbReference>
<feature type="domain" description="GmrSD restriction endonucleases C-terminal" evidence="4">
    <location>
        <begin position="419"/>
        <end position="553"/>
    </location>
</feature>
<dbReference type="SUPFAM" id="SSF46767">
    <property type="entry name" value="Methylated DNA-protein cysteine methyltransferase, C-terminal domain"/>
    <property type="match status" value="1"/>
</dbReference>
<proteinExistence type="predicted"/>
<dbReference type="InterPro" id="IPR004919">
    <property type="entry name" value="GmrSD_N"/>
</dbReference>
<evidence type="ECO:0008006" key="9">
    <source>
        <dbReference type="Google" id="ProtNLM"/>
    </source>
</evidence>
<dbReference type="InterPro" id="IPR036388">
    <property type="entry name" value="WH-like_DNA-bd_sf"/>
</dbReference>
<reference evidence="5 8" key="2">
    <citation type="journal article" date="2019" name="Emerg. Microbes Infect.">
        <title>Comprehensive subspecies identification of 175 nontuberculous mycobacteria species based on 7547 genomic profiles.</title>
        <authorList>
            <person name="Matsumoto Y."/>
            <person name="Kinjo T."/>
            <person name="Motooka D."/>
            <person name="Nabeya D."/>
            <person name="Jung N."/>
            <person name="Uechi K."/>
            <person name="Horii T."/>
            <person name="Iida T."/>
            <person name="Fujita J."/>
            <person name="Nakamura S."/>
        </authorList>
    </citation>
    <scope>NUCLEOTIDE SEQUENCE [LARGE SCALE GENOMIC DNA]</scope>
    <source>
        <strain evidence="5 8">JCM 18113</strain>
    </source>
</reference>
<dbReference type="EMBL" id="AP022590">
    <property type="protein sequence ID" value="BBY36832.1"/>
    <property type="molecule type" value="Genomic_DNA"/>
</dbReference>
<evidence type="ECO:0000313" key="7">
    <source>
        <dbReference type="Proteomes" id="UP000192760"/>
    </source>
</evidence>
<name>A0A1X0G0F3_MYCNT</name>
<dbReference type="Pfam" id="PF07510">
    <property type="entry name" value="GmrSD_C"/>
    <property type="match status" value="1"/>
</dbReference>
<reference evidence="6 7" key="1">
    <citation type="submission" date="2017-02" db="EMBL/GenBank/DDBJ databases">
        <title>The new phylogeny of genus Mycobacterium.</title>
        <authorList>
            <person name="Tortoli E."/>
            <person name="Trovato A."/>
            <person name="Cirillo D.M."/>
        </authorList>
    </citation>
    <scope>NUCLEOTIDE SEQUENCE [LARGE SCALE GENOMIC DNA]</scope>
    <source>
        <strain evidence="6 7">DSM 45255</strain>
    </source>
</reference>
<accession>A0A1X0G0F3</accession>
<dbReference type="InterPro" id="IPR011089">
    <property type="entry name" value="GmrSD_C"/>
</dbReference>
<evidence type="ECO:0000313" key="6">
    <source>
        <dbReference type="EMBL" id="ORB07511.1"/>
    </source>
</evidence>
<dbReference type="Proteomes" id="UP000192760">
    <property type="component" value="Unassembled WGS sequence"/>
</dbReference>
<evidence type="ECO:0000259" key="4">
    <source>
        <dbReference type="Pfam" id="PF07510"/>
    </source>
</evidence>
<protein>
    <recommendedName>
        <fullName evidence="9">DUF262 domain-containing protein</fullName>
    </recommendedName>
</protein>
<feature type="domain" description="Methylated-DNA-[protein]-cysteine S-methyltransferase DNA binding" evidence="2">
    <location>
        <begin position="589"/>
        <end position="663"/>
    </location>
</feature>
<dbReference type="GO" id="GO:0006281">
    <property type="term" value="P:DNA repair"/>
    <property type="evidence" value="ECO:0007669"/>
    <property type="project" value="InterPro"/>
</dbReference>
<dbReference type="InterPro" id="IPR036217">
    <property type="entry name" value="MethylDNA_cys_MeTrfase_DNAb"/>
</dbReference>
<organism evidence="6 7">
    <name type="scientific">Mycobacterium mantenii</name>
    <dbReference type="NCBI Taxonomy" id="560555"/>
    <lineage>
        <taxon>Bacteria</taxon>
        <taxon>Bacillati</taxon>
        <taxon>Actinomycetota</taxon>
        <taxon>Actinomycetes</taxon>
        <taxon>Mycobacteriales</taxon>
        <taxon>Mycobacteriaceae</taxon>
        <taxon>Mycobacterium</taxon>
        <taxon>Mycobacterium avium complex (MAC)</taxon>
    </lineage>
</organism>
<dbReference type="STRING" id="560555.BST30_06055"/>
<keyword evidence="1" id="KW-0227">DNA damage</keyword>
<evidence type="ECO:0000313" key="5">
    <source>
        <dbReference type="EMBL" id="BBY36832.1"/>
    </source>
</evidence>
<dbReference type="Pfam" id="PF01035">
    <property type="entry name" value="DNA_binding_1"/>
    <property type="match status" value="1"/>
</dbReference>
<gene>
    <name evidence="6" type="ORF">BST30_06055</name>
    <name evidence="5" type="ORF">MMAN_09660</name>
</gene>
<evidence type="ECO:0000259" key="3">
    <source>
        <dbReference type="Pfam" id="PF03235"/>
    </source>
</evidence>
<dbReference type="EMBL" id="MVHW01000005">
    <property type="protein sequence ID" value="ORB07511.1"/>
    <property type="molecule type" value="Genomic_DNA"/>
</dbReference>
<evidence type="ECO:0000256" key="1">
    <source>
        <dbReference type="ARBA" id="ARBA00022763"/>
    </source>
</evidence>
<dbReference type="PANTHER" id="PTHR35149:SF2">
    <property type="entry name" value="DUF262 DOMAIN-CONTAINING PROTEIN"/>
    <property type="match status" value="1"/>
</dbReference>
<evidence type="ECO:0000259" key="2">
    <source>
        <dbReference type="Pfam" id="PF01035"/>
    </source>
</evidence>
<dbReference type="InterPro" id="IPR014048">
    <property type="entry name" value="MethylDNA_cys_MeTrfase_DNA-bd"/>
</dbReference>
<dbReference type="Pfam" id="PF03235">
    <property type="entry name" value="GmrSD_N"/>
    <property type="match status" value="1"/>
</dbReference>
<feature type="domain" description="GmrSD restriction endonucleases N-terminal" evidence="3">
    <location>
        <begin position="9"/>
        <end position="227"/>
    </location>
</feature>
<keyword evidence="8" id="KW-1185">Reference proteome</keyword>
<sequence>MKAVDANLLDLLKKATQFVVPIYQRVYSWDDSECDQLWRDIVRAGSSEVIGAHFTGSIVYVEKDQGNIAQAEPALIIDGQQRTTTVTLLLAALAAHLDLLPIAEQEPVDSFAPRKIRGLWLTNEYESGDKFFKLILSKADKEALKAVVRNDPLPAGNASRVLTNFQFFVSKLKDPATDIVAVCKGVSKLVVVDVHLARGVDNPQLVFEAMNSTGKKLSQADLIRNFVLMDLEPNQQTKLYEGYWFPMEQAFRGVDERRFDEFVRHFLTVRTGAIPRLEDIYDAFKDFSFAQAEVGVNQEAVVMDLSRSAKYFVAMAMGQETNPKLATRFIEIEQLKATVAYPFLLRVYQDYDSGKVSDTEFAHILDVVISYLFRRTICRIPTNSLNKTFVSLGLQVNPLNYVQSVFGRFLTLDTYKRFPDDEEFGKYLCEEDLYHLQRAPYFLAKMENDSHKEPISVGDYTIEHVMPQNEKLSQSWQDMIGPDWVNVQGRWLHTLGNLTLTGYNPELSDRPFLEKRDMAGGFKDSHLQLNKSLAALDTWNEDAIVARAKALADQAIKLWKRPSLPPEVLADYRNQFKQEQGFDWSLTHEILARIPQGRWTGYYYLAEAVGTSAQAVANHVSKCPTCVNAYRVLTWDGHVAEGFAWTDPNDTRKPKEVLEAEGVSFSTGAADPDAKLAAEDLLALVELGE</sequence>
<dbReference type="GO" id="GO:0003824">
    <property type="term" value="F:catalytic activity"/>
    <property type="evidence" value="ECO:0007669"/>
    <property type="project" value="InterPro"/>
</dbReference>
<dbReference type="Proteomes" id="UP000465812">
    <property type="component" value="Chromosome"/>
</dbReference>
<dbReference type="AlphaFoldDB" id="A0A1X0G0F3"/>
<dbReference type="RefSeq" id="WP_142275468.1">
    <property type="nucleotide sequence ID" value="NZ_AP022590.1"/>
</dbReference>
<reference evidence="5" key="3">
    <citation type="submission" date="2020-02" db="EMBL/GenBank/DDBJ databases">
        <authorList>
            <person name="Matsumoto Y."/>
            <person name="Motooka D."/>
            <person name="Nakamura S."/>
        </authorList>
    </citation>
    <scope>NUCLEOTIDE SEQUENCE</scope>
    <source>
        <strain evidence="5">JCM 18113</strain>
    </source>
</reference>
<dbReference type="Gene3D" id="1.10.10.10">
    <property type="entry name" value="Winged helix-like DNA-binding domain superfamily/Winged helix DNA-binding domain"/>
    <property type="match status" value="1"/>
</dbReference>
<evidence type="ECO:0000313" key="8">
    <source>
        <dbReference type="Proteomes" id="UP000465812"/>
    </source>
</evidence>